<organism evidence="3">
    <name type="scientific">mine drainage metagenome</name>
    <dbReference type="NCBI Taxonomy" id="410659"/>
    <lineage>
        <taxon>unclassified sequences</taxon>
        <taxon>metagenomes</taxon>
        <taxon>ecological metagenomes</taxon>
    </lineage>
</organism>
<evidence type="ECO:0000259" key="2">
    <source>
        <dbReference type="Pfam" id="PF13817"/>
    </source>
</evidence>
<dbReference type="InterPro" id="IPR039552">
    <property type="entry name" value="IS66_C"/>
</dbReference>
<name>A0A1J5QMR7_9ZZZZ</name>
<dbReference type="AlphaFoldDB" id="A0A1J5QMR7"/>
<gene>
    <name evidence="3" type="ORF">GALL_410110</name>
</gene>
<evidence type="ECO:0000313" key="3">
    <source>
        <dbReference type="EMBL" id="OIQ77293.1"/>
    </source>
</evidence>
<dbReference type="Pfam" id="PF03050">
    <property type="entry name" value="DDE_Tnp_IS66"/>
    <property type="match status" value="1"/>
</dbReference>
<accession>A0A1J5QMR7</accession>
<feature type="domain" description="Transposase IS66 C-terminal" evidence="2">
    <location>
        <begin position="228"/>
        <end position="267"/>
    </location>
</feature>
<evidence type="ECO:0000259" key="1">
    <source>
        <dbReference type="Pfam" id="PF03050"/>
    </source>
</evidence>
<protein>
    <submittedName>
        <fullName evidence="3">Transposase IS66 family protein</fullName>
    </submittedName>
</protein>
<sequence length="281" mass="31405">MVADDTTLPVLDPGRGRTKTGRLWCYAVDNRPWSGPGHPAAAYAYSEDRKGEHPASHLKGFRGLLQVDGYAGFGRLVAKETNEGPTLAFCWTHTRRKFYDVFAANKSPLAHEALQRIGALYAIEADIRGQTAEHRKQMRQQRSRPLVEALHTWLTGLLERLSGRSTLAQAIRYALNHWKGLILFLDDGRFELDTNIVERAMRPVALGRKNALFAGADSGGKHWAIVATLIQTAKLNDVEPLAWLTDVLKRVVSGQTKRNQLDTLLPWNWTSQGQFEPVKSG</sequence>
<dbReference type="PANTHER" id="PTHR33678">
    <property type="entry name" value="BLL1576 PROTEIN"/>
    <property type="match status" value="1"/>
</dbReference>
<dbReference type="InterPro" id="IPR052344">
    <property type="entry name" value="Transposase-related"/>
</dbReference>
<dbReference type="InterPro" id="IPR004291">
    <property type="entry name" value="Transposase_IS66_central"/>
</dbReference>
<dbReference type="Pfam" id="PF13817">
    <property type="entry name" value="DDE_Tnp_IS66_C"/>
    <property type="match status" value="1"/>
</dbReference>
<feature type="domain" description="Transposase IS66 central" evidence="1">
    <location>
        <begin position="2"/>
        <end position="221"/>
    </location>
</feature>
<dbReference type="NCBIfam" id="NF033517">
    <property type="entry name" value="transpos_IS66"/>
    <property type="match status" value="1"/>
</dbReference>
<dbReference type="PANTHER" id="PTHR33678:SF1">
    <property type="entry name" value="BLL1576 PROTEIN"/>
    <property type="match status" value="1"/>
</dbReference>
<comment type="caution">
    <text evidence="3">The sequence shown here is derived from an EMBL/GenBank/DDBJ whole genome shotgun (WGS) entry which is preliminary data.</text>
</comment>
<dbReference type="EMBL" id="MLJW01001649">
    <property type="protein sequence ID" value="OIQ77293.1"/>
    <property type="molecule type" value="Genomic_DNA"/>
</dbReference>
<reference evidence="3" key="1">
    <citation type="submission" date="2016-10" db="EMBL/GenBank/DDBJ databases">
        <title>Sequence of Gallionella enrichment culture.</title>
        <authorList>
            <person name="Poehlein A."/>
            <person name="Muehling M."/>
            <person name="Daniel R."/>
        </authorList>
    </citation>
    <scope>NUCLEOTIDE SEQUENCE</scope>
</reference>
<proteinExistence type="predicted"/>